<reference evidence="2 3" key="1">
    <citation type="submission" date="2016-10" db="EMBL/GenBank/DDBJ databases">
        <title>Genome sequence of the basidiomycete white-rot fungus Trametes pubescens.</title>
        <authorList>
            <person name="Makela M.R."/>
            <person name="Granchi Z."/>
            <person name="Peng M."/>
            <person name="De Vries R.P."/>
            <person name="Grigoriev I."/>
            <person name="Riley R."/>
            <person name="Hilden K."/>
        </authorList>
    </citation>
    <scope>NUCLEOTIDE SEQUENCE [LARGE SCALE GENOMIC DNA]</scope>
    <source>
        <strain evidence="2 3">FBCC735</strain>
    </source>
</reference>
<feature type="region of interest" description="Disordered" evidence="1">
    <location>
        <begin position="1"/>
        <end position="51"/>
    </location>
</feature>
<keyword evidence="3" id="KW-1185">Reference proteome</keyword>
<name>A0A1M2VBJ8_TRAPU</name>
<sequence>MAAERATSTEQNTRQTCLRSRAAQSTEERERGHAKRAGQSHGAYAHWPMGPEPIRFPCTLRGPAREPVACLAGACTLPTAGTRASRRKFRPRAPDAATLRAEAEASAVS</sequence>
<protein>
    <submittedName>
        <fullName evidence="2">Uncharacterized protein</fullName>
    </submittedName>
</protein>
<organism evidence="2 3">
    <name type="scientific">Trametes pubescens</name>
    <name type="common">White-rot fungus</name>
    <dbReference type="NCBI Taxonomy" id="154538"/>
    <lineage>
        <taxon>Eukaryota</taxon>
        <taxon>Fungi</taxon>
        <taxon>Dikarya</taxon>
        <taxon>Basidiomycota</taxon>
        <taxon>Agaricomycotina</taxon>
        <taxon>Agaricomycetes</taxon>
        <taxon>Polyporales</taxon>
        <taxon>Polyporaceae</taxon>
        <taxon>Trametes</taxon>
    </lineage>
</organism>
<gene>
    <name evidence="2" type="ORF">TRAPUB_4267</name>
</gene>
<dbReference type="AlphaFoldDB" id="A0A1M2VBJ8"/>
<proteinExistence type="predicted"/>
<evidence type="ECO:0000256" key="1">
    <source>
        <dbReference type="SAM" id="MobiDB-lite"/>
    </source>
</evidence>
<feature type="region of interest" description="Disordered" evidence="1">
    <location>
        <begin position="81"/>
        <end position="109"/>
    </location>
</feature>
<comment type="caution">
    <text evidence="2">The sequence shown here is derived from an EMBL/GenBank/DDBJ whole genome shotgun (WGS) entry which is preliminary data.</text>
</comment>
<feature type="compositionally biased region" description="Polar residues" evidence="1">
    <location>
        <begin position="1"/>
        <end position="25"/>
    </location>
</feature>
<dbReference type="EMBL" id="MNAD01001502">
    <property type="protein sequence ID" value="OJT04925.1"/>
    <property type="molecule type" value="Genomic_DNA"/>
</dbReference>
<evidence type="ECO:0000313" key="3">
    <source>
        <dbReference type="Proteomes" id="UP000184267"/>
    </source>
</evidence>
<dbReference type="Proteomes" id="UP000184267">
    <property type="component" value="Unassembled WGS sequence"/>
</dbReference>
<evidence type="ECO:0000313" key="2">
    <source>
        <dbReference type="EMBL" id="OJT04925.1"/>
    </source>
</evidence>
<accession>A0A1M2VBJ8</accession>
<feature type="compositionally biased region" description="Low complexity" evidence="1">
    <location>
        <begin position="94"/>
        <end position="109"/>
    </location>
</feature>